<accession>A0A562PPA4</accession>
<evidence type="ECO:0000313" key="8">
    <source>
        <dbReference type="EMBL" id="TWI46163.1"/>
    </source>
</evidence>
<keyword evidence="6" id="KW-0472">Membrane</keyword>
<feature type="transmembrane region" description="Helical" evidence="6">
    <location>
        <begin position="6"/>
        <end position="25"/>
    </location>
</feature>
<keyword evidence="9" id="KW-1185">Reference proteome</keyword>
<evidence type="ECO:0000256" key="4">
    <source>
        <dbReference type="ARBA" id="ARBA00023026"/>
    </source>
</evidence>
<evidence type="ECO:0000259" key="7">
    <source>
        <dbReference type="SMART" id="SM00382"/>
    </source>
</evidence>
<dbReference type="NCBIfam" id="NF010404">
    <property type="entry name" value="PRK13830.1"/>
    <property type="match status" value="1"/>
</dbReference>
<evidence type="ECO:0000256" key="3">
    <source>
        <dbReference type="ARBA" id="ARBA00022840"/>
    </source>
</evidence>
<dbReference type="CDD" id="cd00267">
    <property type="entry name" value="ABC_ATPase"/>
    <property type="match status" value="1"/>
</dbReference>
<dbReference type="InterPro" id="IPR003593">
    <property type="entry name" value="AAA+_ATPase"/>
</dbReference>
<evidence type="ECO:0000256" key="1">
    <source>
        <dbReference type="ARBA" id="ARBA00006512"/>
    </source>
</evidence>
<dbReference type="Pfam" id="PF03135">
    <property type="entry name" value="CagE_TrbE_VirB"/>
    <property type="match status" value="1"/>
</dbReference>
<feature type="domain" description="AAA+ ATPase" evidence="7">
    <location>
        <begin position="487"/>
        <end position="761"/>
    </location>
</feature>
<organism evidence="8 9">
    <name type="scientific">Pseudomonas duriflava</name>
    <dbReference type="NCBI Taxonomy" id="459528"/>
    <lineage>
        <taxon>Bacteria</taxon>
        <taxon>Pseudomonadati</taxon>
        <taxon>Pseudomonadota</taxon>
        <taxon>Gammaproteobacteria</taxon>
        <taxon>Pseudomonadales</taxon>
        <taxon>Pseudomonadaceae</taxon>
        <taxon>Pseudomonas</taxon>
    </lineage>
</organism>
<protein>
    <recommendedName>
        <fullName evidence="5">Type IV secretion system protein virB4</fullName>
    </recommendedName>
</protein>
<dbReference type="InterPro" id="IPR051162">
    <property type="entry name" value="T4SS_component"/>
</dbReference>
<sequence length="859" mass="96655">MMELITYAIAALGAVMILVLYLNIYRVKREESLKKHRSTDAGLSDLLVHAAVVDDGVIVGKNGSLMAAWLYKGDDNASSTAHQREIVSARINQAFAGLGNGWMIHVDAVRRDAPKYIERGRSKFGDPLTEAIDEERRKLFESLDTMYEGYFVLTVTYFPPVLAQQKFVEMMFDDDAPKLDRKSRTHQIIETFKRDIRNMEGSLSSVLKMTRLNRSDIEQEDGRKLSYDDFLSWLQFCVTGIQQPVILPSNPMYLDCIIGGKEFFGGVIPRVGRNYIQVVAIEGFPLEGYPGILSALAEQPCEYRWSSRFIFMDTHEALRHLEKFRKKWRQQVRGFFEQVFNTNSGNINQDALSMVQDANDAIAEVNSGLIAQGYYTSVVVIMDEDRMRCEASARSIQKAIERIGFAARIETINSIDAYLGSIPGHGVENVRRPLINTMNLADLLPTSTIWTGSAEAPCPMYPPQSPPLMHCVTHGATPFRLNLHVRDLGHTFLFGPPGSGKSTLLAILAAQLRRYPEMSIFAFDKGMSLYPLTAGINATTEGRTGKHFMVAGDDEKLSFAPLQFLATKSDRAWAMEWIETILVLNKVEVDPERRKAIATAVMSLYRSSQEGKKNTTLSDFCYVCQDEQIRLTLQPYTVDGNMGHLLDATEDGLSLTDFTVFEIEELMNMGQKFALPVLLYLFRRIERSLRGQPAAIILDEAWLMLGHPEFREKIREWLKVLRKANCILILATQSLSDAANSGILDVLVEATATKIFLANPFARDEETSKLYTRMGLNARQIEIVATAVAKRHYYVTSENGRRLFDLALGACPMSLAFVGVSDKDSIAMIKNLERKYGYAWVDHWLESKRLQPLNLGVAA</sequence>
<dbReference type="Pfam" id="PF19044">
    <property type="entry name" value="P-loop_TraG"/>
    <property type="match status" value="1"/>
</dbReference>
<name>A0A562PPA4_9PSED</name>
<dbReference type="InterPro" id="IPR043964">
    <property type="entry name" value="P-loop_TraG"/>
</dbReference>
<keyword evidence="6" id="KW-1133">Transmembrane helix</keyword>
<dbReference type="NCBIfam" id="NF010466">
    <property type="entry name" value="PRK13891.1"/>
    <property type="match status" value="1"/>
</dbReference>
<dbReference type="InterPro" id="IPR027417">
    <property type="entry name" value="P-loop_NTPase"/>
</dbReference>
<keyword evidence="3" id="KW-0067">ATP-binding</keyword>
<comment type="caution">
    <text evidence="8">The sequence shown here is derived from an EMBL/GenBank/DDBJ whole genome shotgun (WGS) entry which is preliminary data.</text>
</comment>
<dbReference type="Gene3D" id="3.40.50.300">
    <property type="entry name" value="P-loop containing nucleotide triphosphate hydrolases"/>
    <property type="match status" value="1"/>
</dbReference>
<dbReference type="PANTHER" id="PTHR30121">
    <property type="entry name" value="UNCHARACTERIZED PROTEIN YJGR-RELATED"/>
    <property type="match status" value="1"/>
</dbReference>
<evidence type="ECO:0000313" key="9">
    <source>
        <dbReference type="Proteomes" id="UP000316905"/>
    </source>
</evidence>
<keyword evidence="2" id="KW-0547">Nucleotide-binding</keyword>
<dbReference type="SUPFAM" id="SSF52540">
    <property type="entry name" value="P-loop containing nucleoside triphosphate hydrolases"/>
    <property type="match status" value="1"/>
</dbReference>
<dbReference type="CDD" id="cd01127">
    <property type="entry name" value="TrwB_TraG_TraD_VirD4"/>
    <property type="match status" value="1"/>
</dbReference>
<dbReference type="InterPro" id="IPR018145">
    <property type="entry name" value="CagE_TrbE_VirB_cntrl_dom"/>
</dbReference>
<evidence type="ECO:0000256" key="2">
    <source>
        <dbReference type="ARBA" id="ARBA00022741"/>
    </source>
</evidence>
<keyword evidence="4" id="KW-0843">Virulence</keyword>
<dbReference type="AlphaFoldDB" id="A0A562PPA4"/>
<dbReference type="GO" id="GO:0005524">
    <property type="term" value="F:ATP binding"/>
    <property type="evidence" value="ECO:0007669"/>
    <property type="project" value="UniProtKB-KW"/>
</dbReference>
<gene>
    <name evidence="8" type="ORF">IQ22_04538</name>
</gene>
<dbReference type="SMART" id="SM00382">
    <property type="entry name" value="AAA"/>
    <property type="match status" value="1"/>
</dbReference>
<dbReference type="NCBIfam" id="TIGR00929">
    <property type="entry name" value="VirB4_CagE"/>
    <property type="match status" value="1"/>
</dbReference>
<keyword evidence="6" id="KW-0812">Transmembrane</keyword>
<dbReference type="RefSeq" id="WP_145145979.1">
    <property type="nucleotide sequence ID" value="NZ_VLKY01000033.1"/>
</dbReference>
<comment type="similarity">
    <text evidence="1">Belongs to the TrbE/VirB4 family.</text>
</comment>
<dbReference type="InterPro" id="IPR004346">
    <property type="entry name" value="CagE_TrbE_VirB"/>
</dbReference>
<dbReference type="PANTHER" id="PTHR30121:SF12">
    <property type="entry name" value="TYPE IV SECRETION SYSTEM PROTEIN CAGE"/>
    <property type="match status" value="1"/>
</dbReference>
<reference evidence="8 9" key="1">
    <citation type="journal article" date="2015" name="Stand. Genomic Sci.">
        <title>Genomic Encyclopedia of Bacterial and Archaeal Type Strains, Phase III: the genomes of soil and plant-associated and newly described type strains.</title>
        <authorList>
            <person name="Whitman W.B."/>
            <person name="Woyke T."/>
            <person name="Klenk H.P."/>
            <person name="Zhou Y."/>
            <person name="Lilburn T.G."/>
            <person name="Beck B.J."/>
            <person name="De Vos P."/>
            <person name="Vandamme P."/>
            <person name="Eisen J.A."/>
            <person name="Garrity G."/>
            <person name="Hugenholtz P."/>
            <person name="Kyrpides N.C."/>
        </authorList>
    </citation>
    <scope>NUCLEOTIDE SEQUENCE [LARGE SCALE GENOMIC DNA]</scope>
    <source>
        <strain evidence="8 9">CGMCC 1.6858</strain>
    </source>
</reference>
<proteinExistence type="inferred from homology"/>
<evidence type="ECO:0000256" key="5">
    <source>
        <dbReference type="ARBA" id="ARBA00023635"/>
    </source>
</evidence>
<dbReference type="Proteomes" id="UP000316905">
    <property type="component" value="Unassembled WGS sequence"/>
</dbReference>
<evidence type="ECO:0000256" key="6">
    <source>
        <dbReference type="SAM" id="Phobius"/>
    </source>
</evidence>
<dbReference type="EMBL" id="VLKY01000033">
    <property type="protein sequence ID" value="TWI46163.1"/>
    <property type="molecule type" value="Genomic_DNA"/>
</dbReference>
<dbReference type="OrthoDB" id="9816422at2"/>